<evidence type="ECO:0000256" key="1">
    <source>
        <dbReference type="SAM" id="SignalP"/>
    </source>
</evidence>
<sequence>MRSTLILLCMCFMLSACSNHSEEIRLSGEITRIEGDMVSIGHNEIIVKDGDKFKVGQQVEAVLIDHTSTEAWTPHEYDVKNIQILNE</sequence>
<dbReference type="HOGENOM" id="CLU_2479007_0_0_9"/>
<gene>
    <name evidence="2" type="ordered locus">HBHAL_4169</name>
</gene>
<keyword evidence="1" id="KW-0732">Signal</keyword>
<dbReference type="PATRIC" id="fig|866895.3.peg.3202"/>
<dbReference type="EMBL" id="HE717023">
    <property type="protein sequence ID" value="CCG46511.1"/>
    <property type="molecule type" value="Genomic_DNA"/>
</dbReference>
<feature type="signal peptide" evidence="1">
    <location>
        <begin position="1"/>
        <end position="21"/>
    </location>
</feature>
<proteinExistence type="predicted"/>
<protein>
    <recommendedName>
        <fullName evidence="4">Lipoprotein</fullName>
    </recommendedName>
</protein>
<dbReference type="Proteomes" id="UP000007397">
    <property type="component" value="Chromosome"/>
</dbReference>
<keyword evidence="3" id="KW-1185">Reference proteome</keyword>
<feature type="chain" id="PRO_5039222138" description="Lipoprotein" evidence="1">
    <location>
        <begin position="22"/>
        <end position="87"/>
    </location>
</feature>
<dbReference type="PROSITE" id="PS51257">
    <property type="entry name" value="PROKAR_LIPOPROTEIN"/>
    <property type="match status" value="1"/>
</dbReference>
<accession>I0JQU1</accession>
<organism evidence="2 3">
    <name type="scientific">Halobacillus halophilus (strain ATCC 35676 / DSM 2266 / JCM 20832 / KCTC 3685 / LMG 17431 / NBRC 102448 / NCIMB 2269)</name>
    <name type="common">Sporosarcina halophila</name>
    <dbReference type="NCBI Taxonomy" id="866895"/>
    <lineage>
        <taxon>Bacteria</taxon>
        <taxon>Bacillati</taxon>
        <taxon>Bacillota</taxon>
        <taxon>Bacilli</taxon>
        <taxon>Bacillales</taxon>
        <taxon>Bacillaceae</taxon>
        <taxon>Halobacillus</taxon>
    </lineage>
</organism>
<reference evidence="2 3" key="1">
    <citation type="journal article" date="2013" name="Environ. Microbiol.">
        <title>Chloride and organic osmolytes: a hybrid strategy to cope with elevated salinities by the moderately halophilic, chloride-dependent bacterium Halobacillus halophilus.</title>
        <authorList>
            <person name="Saum S.H."/>
            <person name="Pfeiffer F."/>
            <person name="Palm P."/>
            <person name="Rampp M."/>
            <person name="Schuster S.C."/>
            <person name="Muller V."/>
            <person name="Oesterhelt D."/>
        </authorList>
    </citation>
    <scope>NUCLEOTIDE SEQUENCE [LARGE SCALE GENOMIC DNA]</scope>
    <source>
        <strain evidence="3">ATCC 35676 / DSM 2266 / JCM 20832 / KCTC 3685 / LMG 17431 / NBRC 102448 / NCIMB 2269</strain>
    </source>
</reference>
<evidence type="ECO:0000313" key="2">
    <source>
        <dbReference type="EMBL" id="CCG46511.1"/>
    </source>
</evidence>
<name>I0JQU1_HALH3</name>
<evidence type="ECO:0000313" key="3">
    <source>
        <dbReference type="Proteomes" id="UP000007397"/>
    </source>
</evidence>
<dbReference type="AlphaFoldDB" id="I0JQU1"/>
<dbReference type="KEGG" id="hhd:HBHAL_4169"/>
<evidence type="ECO:0008006" key="4">
    <source>
        <dbReference type="Google" id="ProtNLM"/>
    </source>
</evidence>